<keyword evidence="3" id="KW-1185">Reference proteome</keyword>
<feature type="region of interest" description="Disordered" evidence="1">
    <location>
        <begin position="452"/>
        <end position="474"/>
    </location>
</feature>
<gene>
    <name evidence="2" type="ORF">K435DRAFT_842741</name>
</gene>
<feature type="region of interest" description="Disordered" evidence="1">
    <location>
        <begin position="1"/>
        <end position="133"/>
    </location>
</feature>
<feature type="compositionally biased region" description="Pro residues" evidence="1">
    <location>
        <begin position="77"/>
        <end position="88"/>
    </location>
</feature>
<evidence type="ECO:0000256" key="1">
    <source>
        <dbReference type="SAM" id="MobiDB-lite"/>
    </source>
</evidence>
<dbReference type="OrthoDB" id="1711508at2759"/>
<dbReference type="Proteomes" id="UP000297245">
    <property type="component" value="Unassembled WGS sequence"/>
</dbReference>
<name>A0A4S8LD74_DENBC</name>
<evidence type="ECO:0000313" key="3">
    <source>
        <dbReference type="Proteomes" id="UP000297245"/>
    </source>
</evidence>
<proteinExistence type="predicted"/>
<accession>A0A4S8LD74</accession>
<organism evidence="2 3">
    <name type="scientific">Dendrothele bispora (strain CBS 962.96)</name>
    <dbReference type="NCBI Taxonomy" id="1314807"/>
    <lineage>
        <taxon>Eukaryota</taxon>
        <taxon>Fungi</taxon>
        <taxon>Dikarya</taxon>
        <taxon>Basidiomycota</taxon>
        <taxon>Agaricomycotina</taxon>
        <taxon>Agaricomycetes</taxon>
        <taxon>Agaricomycetidae</taxon>
        <taxon>Agaricales</taxon>
        <taxon>Agaricales incertae sedis</taxon>
        <taxon>Dendrothele</taxon>
    </lineage>
</organism>
<protein>
    <submittedName>
        <fullName evidence="2">Uncharacterized protein</fullName>
    </submittedName>
</protein>
<reference evidence="2 3" key="1">
    <citation type="journal article" date="2019" name="Nat. Ecol. Evol.">
        <title>Megaphylogeny resolves global patterns of mushroom evolution.</title>
        <authorList>
            <person name="Varga T."/>
            <person name="Krizsan K."/>
            <person name="Foldi C."/>
            <person name="Dima B."/>
            <person name="Sanchez-Garcia M."/>
            <person name="Sanchez-Ramirez S."/>
            <person name="Szollosi G.J."/>
            <person name="Szarkandi J.G."/>
            <person name="Papp V."/>
            <person name="Albert L."/>
            <person name="Andreopoulos W."/>
            <person name="Angelini C."/>
            <person name="Antonin V."/>
            <person name="Barry K.W."/>
            <person name="Bougher N.L."/>
            <person name="Buchanan P."/>
            <person name="Buyck B."/>
            <person name="Bense V."/>
            <person name="Catcheside P."/>
            <person name="Chovatia M."/>
            <person name="Cooper J."/>
            <person name="Damon W."/>
            <person name="Desjardin D."/>
            <person name="Finy P."/>
            <person name="Geml J."/>
            <person name="Haridas S."/>
            <person name="Hughes K."/>
            <person name="Justo A."/>
            <person name="Karasinski D."/>
            <person name="Kautmanova I."/>
            <person name="Kiss B."/>
            <person name="Kocsube S."/>
            <person name="Kotiranta H."/>
            <person name="LaButti K.M."/>
            <person name="Lechner B.E."/>
            <person name="Liimatainen K."/>
            <person name="Lipzen A."/>
            <person name="Lukacs Z."/>
            <person name="Mihaltcheva S."/>
            <person name="Morgado L.N."/>
            <person name="Niskanen T."/>
            <person name="Noordeloos M.E."/>
            <person name="Ohm R.A."/>
            <person name="Ortiz-Santana B."/>
            <person name="Ovrebo C."/>
            <person name="Racz N."/>
            <person name="Riley R."/>
            <person name="Savchenko A."/>
            <person name="Shiryaev A."/>
            <person name="Soop K."/>
            <person name="Spirin V."/>
            <person name="Szebenyi C."/>
            <person name="Tomsovsky M."/>
            <person name="Tulloss R.E."/>
            <person name="Uehling J."/>
            <person name="Grigoriev I.V."/>
            <person name="Vagvolgyi C."/>
            <person name="Papp T."/>
            <person name="Martin F.M."/>
            <person name="Miettinen O."/>
            <person name="Hibbett D.S."/>
            <person name="Nagy L.G."/>
        </authorList>
    </citation>
    <scope>NUCLEOTIDE SEQUENCE [LARGE SCALE GENOMIC DNA]</scope>
    <source>
        <strain evidence="2 3">CBS 962.96</strain>
    </source>
</reference>
<sequence length="530" mass="58678">MPGNKNFSAEEMQHAREMLNIQANQQEEEEESMSAEEMEGISSTLPNSETLSTIATADANANATPPSDKPFTSVPTSPNPNTNPPPSSDPSTPELHGQPNPNSVPHPASDGTQASYLHPHSDSGRQPYLHSTQTTPLLDDLPLKARLQPWNHFCIPNLNDPPLDKQNIIYISVKSGRSTSGNSSTSLSQPLSHPSLQTLNLLVINLQVVELDLIVLSIQPLLLASTKTNSHIRATSSHQGTPFQALISGKHEAAWNESEDAEGSSTTVVVVENAPTPNSALELRREGEEEIVSVERTWVVDRVFGVLGRDHPFVIGRVARGFGREPLIAEGLESVVGKINKTTHLIETFSKQSQQIITRDPDQEKQTETGIMPTLFAPHSKIDFNQYLDQRFAQAEQAASQREGQWKRSRWRQTRRVRMGVTIDTTPPVTPAKASTAYLYWKPRKVVRRDERSQRAMNGFSDSEDNVDGNEFGTRRDRNVVRGSERAGNIIVLKCKGARAVKSEKCTSESEDERGKQERESIGEREQGRV</sequence>
<evidence type="ECO:0000313" key="2">
    <source>
        <dbReference type="EMBL" id="THU86867.1"/>
    </source>
</evidence>
<feature type="compositionally biased region" description="Low complexity" evidence="1">
    <location>
        <begin position="55"/>
        <end position="76"/>
    </location>
</feature>
<feature type="compositionally biased region" description="Basic and acidic residues" evidence="1">
    <location>
        <begin position="501"/>
        <end position="530"/>
    </location>
</feature>
<dbReference type="EMBL" id="ML179475">
    <property type="protein sequence ID" value="THU86867.1"/>
    <property type="molecule type" value="Genomic_DNA"/>
</dbReference>
<feature type="compositionally biased region" description="Polar residues" evidence="1">
    <location>
        <begin position="41"/>
        <end position="54"/>
    </location>
</feature>
<feature type="compositionally biased region" description="Acidic residues" evidence="1">
    <location>
        <begin position="26"/>
        <end position="39"/>
    </location>
</feature>
<dbReference type="AlphaFoldDB" id="A0A4S8LD74"/>
<feature type="region of interest" description="Disordered" evidence="1">
    <location>
        <begin position="499"/>
        <end position="530"/>
    </location>
</feature>